<comment type="caution">
    <text evidence="2">The sequence shown here is derived from an EMBL/GenBank/DDBJ whole genome shotgun (WGS) entry which is preliminary data.</text>
</comment>
<evidence type="ECO:0000256" key="1">
    <source>
        <dbReference type="SAM" id="MobiDB-lite"/>
    </source>
</evidence>
<proteinExistence type="predicted"/>
<gene>
    <name evidence="2" type="ORF">HANVADRAFT_48192</name>
</gene>
<feature type="compositionally biased region" description="Polar residues" evidence="1">
    <location>
        <begin position="197"/>
        <end position="207"/>
    </location>
</feature>
<feature type="compositionally biased region" description="Polar residues" evidence="1">
    <location>
        <begin position="8"/>
        <end position="27"/>
    </location>
</feature>
<reference evidence="3" key="1">
    <citation type="journal article" date="2016" name="Proc. Natl. Acad. Sci. U.S.A.">
        <title>Comparative genomics of biotechnologically important yeasts.</title>
        <authorList>
            <person name="Riley R."/>
            <person name="Haridas S."/>
            <person name="Wolfe K.H."/>
            <person name="Lopes M.R."/>
            <person name="Hittinger C.T."/>
            <person name="Goeker M."/>
            <person name="Salamov A.A."/>
            <person name="Wisecaver J.H."/>
            <person name="Long T.M."/>
            <person name="Calvey C.H."/>
            <person name="Aerts A.L."/>
            <person name="Barry K.W."/>
            <person name="Choi C."/>
            <person name="Clum A."/>
            <person name="Coughlan A.Y."/>
            <person name="Deshpande S."/>
            <person name="Douglass A.P."/>
            <person name="Hanson S.J."/>
            <person name="Klenk H.-P."/>
            <person name="LaButti K.M."/>
            <person name="Lapidus A."/>
            <person name="Lindquist E.A."/>
            <person name="Lipzen A.M."/>
            <person name="Meier-Kolthoff J.P."/>
            <person name="Ohm R.A."/>
            <person name="Otillar R.P."/>
            <person name="Pangilinan J.L."/>
            <person name="Peng Y."/>
            <person name="Rokas A."/>
            <person name="Rosa C.A."/>
            <person name="Scheuner C."/>
            <person name="Sibirny A.A."/>
            <person name="Slot J.C."/>
            <person name="Stielow J.B."/>
            <person name="Sun H."/>
            <person name="Kurtzman C.P."/>
            <person name="Blackwell M."/>
            <person name="Grigoriev I.V."/>
            <person name="Jeffries T.W."/>
        </authorList>
    </citation>
    <scope>NUCLEOTIDE SEQUENCE [LARGE SCALE GENOMIC DNA]</scope>
    <source>
        <strain evidence="3">NRRL Y-1626</strain>
    </source>
</reference>
<feature type="region of interest" description="Disordered" evidence="1">
    <location>
        <begin position="1"/>
        <end position="31"/>
    </location>
</feature>
<evidence type="ECO:0000313" key="3">
    <source>
        <dbReference type="Proteomes" id="UP000092321"/>
    </source>
</evidence>
<evidence type="ECO:0000313" key="2">
    <source>
        <dbReference type="EMBL" id="OBA27536.1"/>
    </source>
</evidence>
<keyword evidence="3" id="KW-1185">Reference proteome</keyword>
<name>A0A1B7TFL7_9ASCO</name>
<dbReference type="OrthoDB" id="4056678at2759"/>
<organism evidence="2 3">
    <name type="scientific">Hanseniaspora valbyensis NRRL Y-1626</name>
    <dbReference type="NCBI Taxonomy" id="766949"/>
    <lineage>
        <taxon>Eukaryota</taxon>
        <taxon>Fungi</taxon>
        <taxon>Dikarya</taxon>
        <taxon>Ascomycota</taxon>
        <taxon>Saccharomycotina</taxon>
        <taxon>Saccharomycetes</taxon>
        <taxon>Saccharomycodales</taxon>
        <taxon>Saccharomycodaceae</taxon>
        <taxon>Hanseniaspora</taxon>
    </lineage>
</organism>
<sequence>MEPKHNKSSFNQPVEHSESNNKNQQPQRVKLEKIVNNDLNYPQAKKVVKLPLEPFTKQTKLSSSSIAKKNTLEINVDKVFDKDVLKTISSTKSNRDLSKHVPINNPNPNSYTSILKHPKNSYEEQTKKVKVVFDENLNSEHFLTNSDISSNQSVIEKRDLATAESPKNKTKQKKDLSSYFLNEPKIVSNNNNNNSSFTRISENDQNITKNQKELPKTDQEIKNMQMNQFDISKSPYTPITELGFTNKIETSDSKFSGFQLDLNSDAFYQTVLKECENKSDVIKYAQLPIELWLQRGEDLNSERSKIINQIMSIRIRSSYAHQILTEHLNARADALQKWETNQQSNESVFAQIQNFLNNKP</sequence>
<protein>
    <recommendedName>
        <fullName evidence="4">Extracellular mutant protein 11 C-terminal domain-containing protein</fullName>
    </recommendedName>
</protein>
<dbReference type="EMBL" id="LXPE01000008">
    <property type="protein sequence ID" value="OBA27536.1"/>
    <property type="molecule type" value="Genomic_DNA"/>
</dbReference>
<dbReference type="AlphaFoldDB" id="A0A1B7TFL7"/>
<accession>A0A1B7TFL7</accession>
<dbReference type="Proteomes" id="UP000092321">
    <property type="component" value="Unassembled WGS sequence"/>
</dbReference>
<evidence type="ECO:0008006" key="4">
    <source>
        <dbReference type="Google" id="ProtNLM"/>
    </source>
</evidence>
<feature type="region of interest" description="Disordered" evidence="1">
    <location>
        <begin position="181"/>
        <end position="207"/>
    </location>
</feature>